<sequence length="227" mass="25087">MKIGILQTGPFAEEVQAVTGDYDVMFKSLLSGQGFTFEVWRVFEDEMPTSIEDCEGWLITGSKFGVYEDHPWIAVMEDFIRDCIEAARPIVGICFGHQLIAQALGGKVEKFEGGWSVGRKLYDFGGIDLPLNAWHQDQVVEAPEGARTLASHDFCKHAALLYGNRALTIQAHPEFGPEMVEGLALTRAEIVNDPAQISEALLALDEPLANEIIGDQIADFFRSNRPS</sequence>
<dbReference type="GO" id="GO:0016740">
    <property type="term" value="F:transferase activity"/>
    <property type="evidence" value="ECO:0007669"/>
    <property type="project" value="UniProtKB-KW"/>
</dbReference>
<dbReference type="PANTHER" id="PTHR42695">
    <property type="entry name" value="GLUTAMINE AMIDOTRANSFERASE YLR126C-RELATED"/>
    <property type="match status" value="1"/>
</dbReference>
<feature type="domain" description="Glutamine amidotransferase" evidence="1">
    <location>
        <begin position="52"/>
        <end position="177"/>
    </location>
</feature>
<protein>
    <submittedName>
        <fullName evidence="2">GMP synthase-Glutamine amidotransferase</fullName>
    </submittedName>
</protein>
<gene>
    <name evidence="2" type="ORF">SAMN04488044_2756</name>
</gene>
<dbReference type="EMBL" id="FQWM01000006">
    <property type="protein sequence ID" value="SHH56498.1"/>
    <property type="molecule type" value="Genomic_DNA"/>
</dbReference>
<dbReference type="GO" id="GO:0005829">
    <property type="term" value="C:cytosol"/>
    <property type="evidence" value="ECO:0007669"/>
    <property type="project" value="TreeGrafter"/>
</dbReference>
<dbReference type="Proteomes" id="UP000184211">
    <property type="component" value="Unassembled WGS sequence"/>
</dbReference>
<accession>A0A1M5U0L3</accession>
<dbReference type="Pfam" id="PF00117">
    <property type="entry name" value="GATase"/>
    <property type="match status" value="1"/>
</dbReference>
<dbReference type="SUPFAM" id="SSF52317">
    <property type="entry name" value="Class I glutamine amidotransferase-like"/>
    <property type="match status" value="1"/>
</dbReference>
<organism evidence="2 3">
    <name type="scientific">Cognatishimia maritima</name>
    <dbReference type="NCBI Taxonomy" id="870908"/>
    <lineage>
        <taxon>Bacteria</taxon>
        <taxon>Pseudomonadati</taxon>
        <taxon>Pseudomonadota</taxon>
        <taxon>Alphaproteobacteria</taxon>
        <taxon>Rhodobacterales</taxon>
        <taxon>Paracoccaceae</taxon>
        <taxon>Cognatishimia</taxon>
    </lineage>
</organism>
<dbReference type="PANTHER" id="PTHR42695:SF5">
    <property type="entry name" value="GLUTAMINE AMIDOTRANSFERASE YLR126C-RELATED"/>
    <property type="match status" value="1"/>
</dbReference>
<evidence type="ECO:0000313" key="2">
    <source>
        <dbReference type="EMBL" id="SHH56498.1"/>
    </source>
</evidence>
<dbReference type="InterPro" id="IPR017926">
    <property type="entry name" value="GATASE"/>
</dbReference>
<dbReference type="InterPro" id="IPR044992">
    <property type="entry name" value="ChyE-like"/>
</dbReference>
<name>A0A1M5U0L3_9RHOB</name>
<dbReference type="Gene3D" id="3.40.50.880">
    <property type="match status" value="1"/>
</dbReference>
<evidence type="ECO:0000259" key="1">
    <source>
        <dbReference type="Pfam" id="PF00117"/>
    </source>
</evidence>
<dbReference type="RefSeq" id="WP_072793608.1">
    <property type="nucleotide sequence ID" value="NZ_FQWM01000006.1"/>
</dbReference>
<dbReference type="PROSITE" id="PS51273">
    <property type="entry name" value="GATASE_TYPE_1"/>
    <property type="match status" value="1"/>
</dbReference>
<dbReference type="AlphaFoldDB" id="A0A1M5U0L3"/>
<keyword evidence="2" id="KW-0315">Glutamine amidotransferase</keyword>
<reference evidence="3" key="1">
    <citation type="submission" date="2016-11" db="EMBL/GenBank/DDBJ databases">
        <authorList>
            <person name="Varghese N."/>
            <person name="Submissions S."/>
        </authorList>
    </citation>
    <scope>NUCLEOTIDE SEQUENCE [LARGE SCALE GENOMIC DNA]</scope>
    <source>
        <strain evidence="3">DSM 28223</strain>
    </source>
</reference>
<keyword evidence="2" id="KW-0808">Transferase</keyword>
<dbReference type="OrthoDB" id="7365442at2"/>
<proteinExistence type="predicted"/>
<dbReference type="CDD" id="cd01741">
    <property type="entry name" value="GATase1_1"/>
    <property type="match status" value="1"/>
</dbReference>
<evidence type="ECO:0000313" key="3">
    <source>
        <dbReference type="Proteomes" id="UP000184211"/>
    </source>
</evidence>
<dbReference type="InterPro" id="IPR029062">
    <property type="entry name" value="Class_I_gatase-like"/>
</dbReference>
<keyword evidence="3" id="KW-1185">Reference proteome</keyword>
<dbReference type="STRING" id="870908.SAMN04488044_2756"/>